<evidence type="ECO:0000259" key="1">
    <source>
        <dbReference type="Pfam" id="PF06985"/>
    </source>
</evidence>
<dbReference type="Proteomes" id="UP001224890">
    <property type="component" value="Unassembled WGS sequence"/>
</dbReference>
<keyword evidence="3" id="KW-1185">Reference proteome</keyword>
<dbReference type="PANTHER" id="PTHR33112">
    <property type="entry name" value="DOMAIN PROTEIN, PUTATIVE-RELATED"/>
    <property type="match status" value="1"/>
</dbReference>
<proteinExistence type="predicted"/>
<sequence length="544" mass="62317">ALAQPKSWIQDCKHKHTECNMIAIDSKWYPTRLIDVGPLEMSENAETPCRLVNTSDESIGGPYLTLSHCWGEAKSLILTKSNAAQFHKSIASDDLPLLYSEAVKVAKELGIRYLWIDALCIIQEGDDFADWRHESTLMDKVYSHAFCNISAMSAKDSEDCLFSNRNSEASQLPVIWRDVEGRASPAFLVDAHFWSSEVRGALVNTRAWVLQELLLSRRILFIGERQVLWHCRSTREAEVWPPNTPIDDVTELGRIEDLPLGCGSARHKPNDRRNAYLCWHDIVSRYTRCKISFPSDRLIALSAVAKEMMPVLEDEYVAGMWRRHLESELIWWSFFPFEPSPSPSDQLYRAPSWSWASAETEVVPGRPYKDCKVDRFIEVEDFHLEHVTGDTTGLVSEGWLRLWGRLKQIKLSPSGDWRPEGHREAWKMVSRVKRQDGTLWSVRLDKFHDNFDEQNAKSTLYCMPAELESWEAGKSSFGAEAYEYLYVVLLELQDERRGVFRRLGVASAYGAAGETKNSVLAREEGDGKFSCEEYRDGKHLIRII</sequence>
<organism evidence="2 3">
    <name type="scientific">Colletotrichum godetiae</name>
    <dbReference type="NCBI Taxonomy" id="1209918"/>
    <lineage>
        <taxon>Eukaryota</taxon>
        <taxon>Fungi</taxon>
        <taxon>Dikarya</taxon>
        <taxon>Ascomycota</taxon>
        <taxon>Pezizomycotina</taxon>
        <taxon>Sordariomycetes</taxon>
        <taxon>Hypocreomycetidae</taxon>
        <taxon>Glomerellales</taxon>
        <taxon>Glomerellaceae</taxon>
        <taxon>Colletotrichum</taxon>
        <taxon>Colletotrichum acutatum species complex</taxon>
    </lineage>
</organism>
<dbReference type="InterPro" id="IPR010730">
    <property type="entry name" value="HET"/>
</dbReference>
<feature type="domain" description="Heterokaryon incompatibility" evidence="1">
    <location>
        <begin position="63"/>
        <end position="212"/>
    </location>
</feature>
<dbReference type="AlphaFoldDB" id="A0AAJ0AW31"/>
<accession>A0AAJ0AW31</accession>
<dbReference type="EMBL" id="JAHMHR010000007">
    <property type="protein sequence ID" value="KAK1689915.1"/>
    <property type="molecule type" value="Genomic_DNA"/>
</dbReference>
<feature type="non-terminal residue" evidence="2">
    <location>
        <position position="1"/>
    </location>
</feature>
<dbReference type="GeneID" id="85453079"/>
<dbReference type="Pfam" id="PF06985">
    <property type="entry name" value="HET"/>
    <property type="match status" value="1"/>
</dbReference>
<name>A0AAJ0AW31_9PEZI</name>
<comment type="caution">
    <text evidence="2">The sequence shown here is derived from an EMBL/GenBank/DDBJ whole genome shotgun (WGS) entry which is preliminary data.</text>
</comment>
<dbReference type="PANTHER" id="PTHR33112:SF11">
    <property type="entry name" value="HETEROKARYON INCOMPATIBILITY DOMAIN-CONTAINING PROTEIN"/>
    <property type="match status" value="1"/>
</dbReference>
<gene>
    <name evidence="2" type="ORF">BDP55DRAFT_545198</name>
</gene>
<evidence type="ECO:0000313" key="3">
    <source>
        <dbReference type="Proteomes" id="UP001224890"/>
    </source>
</evidence>
<dbReference type="RefSeq" id="XP_060433610.1">
    <property type="nucleotide sequence ID" value="XM_060568553.1"/>
</dbReference>
<protein>
    <submittedName>
        <fullName evidence="2">Heterokaryon incompatibility protein-domain-containing protein</fullName>
    </submittedName>
</protein>
<evidence type="ECO:0000313" key="2">
    <source>
        <dbReference type="EMBL" id="KAK1689915.1"/>
    </source>
</evidence>
<reference evidence="2" key="1">
    <citation type="submission" date="2021-06" db="EMBL/GenBank/DDBJ databases">
        <title>Comparative genomics, transcriptomics and evolutionary studies reveal genomic signatures of adaptation to plant cell wall in hemibiotrophic fungi.</title>
        <authorList>
            <consortium name="DOE Joint Genome Institute"/>
            <person name="Baroncelli R."/>
            <person name="Diaz J.F."/>
            <person name="Benocci T."/>
            <person name="Peng M."/>
            <person name="Battaglia E."/>
            <person name="Haridas S."/>
            <person name="Andreopoulos W."/>
            <person name="Labutti K."/>
            <person name="Pangilinan J."/>
            <person name="Floch G.L."/>
            <person name="Makela M.R."/>
            <person name="Henrissat B."/>
            <person name="Grigoriev I.V."/>
            <person name="Crouch J.A."/>
            <person name="De Vries R.P."/>
            <person name="Sukno S.A."/>
            <person name="Thon M.R."/>
        </authorList>
    </citation>
    <scope>NUCLEOTIDE SEQUENCE</scope>
    <source>
        <strain evidence="2">CBS 193.32</strain>
    </source>
</reference>